<comment type="caution">
    <text evidence="1">The sequence shown here is derived from an EMBL/GenBank/DDBJ whole genome shotgun (WGS) entry which is preliminary data.</text>
</comment>
<evidence type="ECO:0000313" key="2">
    <source>
        <dbReference type="Proteomes" id="UP001500897"/>
    </source>
</evidence>
<dbReference type="Proteomes" id="UP001500897">
    <property type="component" value="Unassembled WGS sequence"/>
</dbReference>
<sequence length="49" mass="5099">MVDQFSFSFLTRRPRLMLPPRSTVAQGVSAGAARKVTLGAAVTLGPAAP</sequence>
<accession>A0ABN2WE18</accession>
<organism evidence="1 2">
    <name type="scientific">Kitasatospora saccharophila</name>
    <dbReference type="NCBI Taxonomy" id="407973"/>
    <lineage>
        <taxon>Bacteria</taxon>
        <taxon>Bacillati</taxon>
        <taxon>Actinomycetota</taxon>
        <taxon>Actinomycetes</taxon>
        <taxon>Kitasatosporales</taxon>
        <taxon>Streptomycetaceae</taxon>
        <taxon>Kitasatospora</taxon>
    </lineage>
</organism>
<proteinExistence type="predicted"/>
<dbReference type="EMBL" id="BAAANS010000006">
    <property type="protein sequence ID" value="GAA2090099.1"/>
    <property type="molecule type" value="Genomic_DNA"/>
</dbReference>
<name>A0ABN2WE18_9ACTN</name>
<gene>
    <name evidence="1" type="ORF">GCM10009759_13400</name>
</gene>
<evidence type="ECO:0000313" key="1">
    <source>
        <dbReference type="EMBL" id="GAA2090099.1"/>
    </source>
</evidence>
<reference evidence="1 2" key="1">
    <citation type="journal article" date="2019" name="Int. J. Syst. Evol. Microbiol.">
        <title>The Global Catalogue of Microorganisms (GCM) 10K type strain sequencing project: providing services to taxonomists for standard genome sequencing and annotation.</title>
        <authorList>
            <consortium name="The Broad Institute Genomics Platform"/>
            <consortium name="The Broad Institute Genome Sequencing Center for Infectious Disease"/>
            <person name="Wu L."/>
            <person name="Ma J."/>
        </authorList>
    </citation>
    <scope>NUCLEOTIDE SEQUENCE [LARGE SCALE GENOMIC DNA]</scope>
    <source>
        <strain evidence="1 2">JCM 14559</strain>
    </source>
</reference>
<keyword evidence="2" id="KW-1185">Reference proteome</keyword>
<protein>
    <submittedName>
        <fullName evidence="1">Uncharacterized protein</fullName>
    </submittedName>
</protein>